<accession>A0AAD4QBA2</accession>
<dbReference type="InterPro" id="IPR004127">
    <property type="entry name" value="Prefoldin_subunit_alpha"/>
</dbReference>
<dbReference type="PIRSF" id="PIRSF016396">
    <property type="entry name" value="Prefoldin_subunit_3"/>
    <property type="match status" value="1"/>
</dbReference>
<dbReference type="EMBL" id="JAKELL010000053">
    <property type="protein sequence ID" value="KAH8986587.1"/>
    <property type="molecule type" value="Genomic_DNA"/>
</dbReference>
<comment type="similarity">
    <text evidence="1">Belongs to the prefoldin subunit alpha family.</text>
</comment>
<keyword evidence="5" id="KW-1185">Reference proteome</keyword>
<dbReference type="PANTHER" id="PTHR12409:SF0">
    <property type="entry name" value="PREFOLDIN SUBUNIT 3"/>
    <property type="match status" value="1"/>
</dbReference>
<evidence type="ECO:0000256" key="3">
    <source>
        <dbReference type="SAM" id="MobiDB-lite"/>
    </source>
</evidence>
<feature type="region of interest" description="Disordered" evidence="3">
    <location>
        <begin position="112"/>
        <end position="134"/>
    </location>
</feature>
<dbReference type="SUPFAM" id="SSF46579">
    <property type="entry name" value="Prefoldin"/>
    <property type="match status" value="1"/>
</dbReference>
<evidence type="ECO:0000313" key="5">
    <source>
        <dbReference type="Proteomes" id="UP001201163"/>
    </source>
</evidence>
<dbReference type="GO" id="GO:0007021">
    <property type="term" value="P:tubulin complex assembly"/>
    <property type="evidence" value="ECO:0007669"/>
    <property type="project" value="TreeGrafter"/>
</dbReference>
<dbReference type="GO" id="GO:0007017">
    <property type="term" value="P:microtubule-based process"/>
    <property type="evidence" value="ECO:0007669"/>
    <property type="project" value="TreeGrafter"/>
</dbReference>
<sequence length="241" mass="27526">MSASTTPANIIQQDEKNPRGIPKALFIVRLSAYASPAHRHFTFLQNDVEEYVGGPDAAVERVLAAFQDVLAKYRYMDSNLTQRRRGLEEKIPEIKKTLSMVEFLRDRREGKKASTEGDVDDADDDLEDDLEGEKGGDERIRTTFELADTLYAEAELEETDTVFLWLGANVMLSYKIPAAIELLKSKLEAANTSLSNTIEDLEFIREQMTVMEVNTARVYNWDVKRRRERKEKERVAEAVET</sequence>
<dbReference type="InterPro" id="IPR009053">
    <property type="entry name" value="Prefoldin"/>
</dbReference>
<protein>
    <submittedName>
        <fullName evidence="4">Prefoldin subunit 3</fullName>
    </submittedName>
</protein>
<organism evidence="4 5">
    <name type="scientific">Lactarius akahatsu</name>
    <dbReference type="NCBI Taxonomy" id="416441"/>
    <lineage>
        <taxon>Eukaryota</taxon>
        <taxon>Fungi</taxon>
        <taxon>Dikarya</taxon>
        <taxon>Basidiomycota</taxon>
        <taxon>Agaricomycotina</taxon>
        <taxon>Agaricomycetes</taxon>
        <taxon>Russulales</taxon>
        <taxon>Russulaceae</taxon>
        <taxon>Lactarius</taxon>
    </lineage>
</organism>
<reference evidence="4" key="1">
    <citation type="submission" date="2022-01" db="EMBL/GenBank/DDBJ databases">
        <title>Comparative genomics reveals a dynamic genome evolution in the ectomycorrhizal milk-cap (Lactarius) mushrooms.</title>
        <authorList>
            <consortium name="DOE Joint Genome Institute"/>
            <person name="Lebreton A."/>
            <person name="Tang N."/>
            <person name="Kuo A."/>
            <person name="LaButti K."/>
            <person name="Drula E."/>
            <person name="Barry K."/>
            <person name="Clum A."/>
            <person name="Lipzen A."/>
            <person name="Mousain D."/>
            <person name="Ng V."/>
            <person name="Wang R."/>
            <person name="Wang X."/>
            <person name="Dai Y."/>
            <person name="Henrissat B."/>
            <person name="Grigoriev I.V."/>
            <person name="Guerin-Laguette A."/>
            <person name="Yu F."/>
            <person name="Martin F.M."/>
        </authorList>
    </citation>
    <scope>NUCLEOTIDE SEQUENCE</scope>
    <source>
        <strain evidence="4">QP</strain>
    </source>
</reference>
<evidence type="ECO:0000256" key="2">
    <source>
        <dbReference type="ARBA" id="ARBA00023186"/>
    </source>
</evidence>
<evidence type="ECO:0000313" key="4">
    <source>
        <dbReference type="EMBL" id="KAH8986587.1"/>
    </source>
</evidence>
<name>A0AAD4QBA2_9AGAM</name>
<dbReference type="CDD" id="cd23156">
    <property type="entry name" value="Prefoldin_3"/>
    <property type="match status" value="1"/>
</dbReference>
<proteinExistence type="inferred from homology"/>
<feature type="compositionally biased region" description="Acidic residues" evidence="3">
    <location>
        <begin position="117"/>
        <end position="131"/>
    </location>
</feature>
<keyword evidence="2" id="KW-0143">Chaperone</keyword>
<dbReference type="GO" id="GO:0005737">
    <property type="term" value="C:cytoplasm"/>
    <property type="evidence" value="ECO:0007669"/>
    <property type="project" value="TreeGrafter"/>
</dbReference>
<dbReference type="Proteomes" id="UP001201163">
    <property type="component" value="Unassembled WGS sequence"/>
</dbReference>
<gene>
    <name evidence="4" type="ORF">EDB92DRAFT_1242832</name>
</gene>
<dbReference type="GO" id="GO:0006457">
    <property type="term" value="P:protein folding"/>
    <property type="evidence" value="ECO:0007669"/>
    <property type="project" value="InterPro"/>
</dbReference>
<comment type="caution">
    <text evidence="4">The sequence shown here is derived from an EMBL/GenBank/DDBJ whole genome shotgun (WGS) entry which is preliminary data.</text>
</comment>
<dbReference type="Pfam" id="PF02996">
    <property type="entry name" value="Prefoldin"/>
    <property type="match status" value="1"/>
</dbReference>
<dbReference type="Gene3D" id="1.10.287.370">
    <property type="match status" value="1"/>
</dbReference>
<dbReference type="GO" id="GO:0015631">
    <property type="term" value="F:tubulin binding"/>
    <property type="evidence" value="ECO:0007669"/>
    <property type="project" value="TreeGrafter"/>
</dbReference>
<dbReference type="AlphaFoldDB" id="A0AAD4QBA2"/>
<dbReference type="GO" id="GO:0016272">
    <property type="term" value="C:prefoldin complex"/>
    <property type="evidence" value="ECO:0007669"/>
    <property type="project" value="InterPro"/>
</dbReference>
<evidence type="ECO:0000256" key="1">
    <source>
        <dbReference type="ARBA" id="ARBA00010048"/>
    </source>
</evidence>
<dbReference type="InterPro" id="IPR016655">
    <property type="entry name" value="PFD3"/>
</dbReference>
<dbReference type="PANTHER" id="PTHR12409">
    <property type="entry name" value="PREFOLDIN SUBUNIT 3"/>
    <property type="match status" value="1"/>
</dbReference>